<evidence type="ECO:0000313" key="2">
    <source>
        <dbReference type="Proteomes" id="UP000279259"/>
    </source>
</evidence>
<keyword evidence="2" id="KW-1185">Reference proteome</keyword>
<organism evidence="1 2">
    <name type="scientific">Saitozyma podzolica</name>
    <dbReference type="NCBI Taxonomy" id="1890683"/>
    <lineage>
        <taxon>Eukaryota</taxon>
        <taxon>Fungi</taxon>
        <taxon>Dikarya</taxon>
        <taxon>Basidiomycota</taxon>
        <taxon>Agaricomycotina</taxon>
        <taxon>Tremellomycetes</taxon>
        <taxon>Tremellales</taxon>
        <taxon>Trimorphomycetaceae</taxon>
        <taxon>Saitozyma</taxon>
    </lineage>
</organism>
<evidence type="ECO:0000313" key="1">
    <source>
        <dbReference type="EMBL" id="RSH87440.1"/>
    </source>
</evidence>
<gene>
    <name evidence="1" type="ORF">EHS25_003350</name>
</gene>
<proteinExistence type="predicted"/>
<dbReference type="Proteomes" id="UP000279259">
    <property type="component" value="Unassembled WGS sequence"/>
</dbReference>
<name>A0A427Y8I9_9TREE</name>
<protein>
    <submittedName>
        <fullName evidence="1">Uncharacterized protein</fullName>
    </submittedName>
</protein>
<comment type="caution">
    <text evidence="1">The sequence shown here is derived from an EMBL/GenBank/DDBJ whole genome shotgun (WGS) entry which is preliminary data.</text>
</comment>
<dbReference type="AlphaFoldDB" id="A0A427Y8I9"/>
<dbReference type="OrthoDB" id="10309360at2759"/>
<dbReference type="EMBL" id="RSCD01000017">
    <property type="protein sequence ID" value="RSH87440.1"/>
    <property type="molecule type" value="Genomic_DNA"/>
</dbReference>
<sequence>MSTTQGAHADTEASQSVIDWELVEGRTFASEPSPESWTVDYRSMPPIDKNDSSKSLFRYVPSRGDRPSFLVLSSGGLDRLLTIMDAVTSPCLLLTDMSGREVLKCADELGTCYAVHQLRITPPETLQELSGKSLGQVLSRGSEVISLTELEPTIQHFIRKLRAQSDLIAQREAEAARPVLPREWETGGPAQ</sequence>
<reference evidence="1 2" key="1">
    <citation type="submission" date="2018-11" db="EMBL/GenBank/DDBJ databases">
        <title>Genome sequence of Saitozyma podzolica DSM 27192.</title>
        <authorList>
            <person name="Aliyu H."/>
            <person name="Gorte O."/>
            <person name="Ochsenreither K."/>
        </authorList>
    </citation>
    <scope>NUCLEOTIDE SEQUENCE [LARGE SCALE GENOMIC DNA]</scope>
    <source>
        <strain evidence="1 2">DSM 27192</strain>
    </source>
</reference>
<accession>A0A427Y8I9</accession>